<reference evidence="2 3" key="1">
    <citation type="journal article" date="2013" name="Curr. Biol.">
        <title>The Genome of the Foraminiferan Reticulomyxa filosa.</title>
        <authorList>
            <person name="Glockner G."/>
            <person name="Hulsmann N."/>
            <person name="Schleicher M."/>
            <person name="Noegel A.A."/>
            <person name="Eichinger L."/>
            <person name="Gallinger C."/>
            <person name="Pawlowski J."/>
            <person name="Sierra R."/>
            <person name="Euteneuer U."/>
            <person name="Pillet L."/>
            <person name="Moustafa A."/>
            <person name="Platzer M."/>
            <person name="Groth M."/>
            <person name="Szafranski K."/>
            <person name="Schliwa M."/>
        </authorList>
    </citation>
    <scope>NUCLEOTIDE SEQUENCE [LARGE SCALE GENOMIC DNA]</scope>
</reference>
<accession>X6LE44</accession>
<evidence type="ECO:0000313" key="3">
    <source>
        <dbReference type="Proteomes" id="UP000023152"/>
    </source>
</evidence>
<keyword evidence="1" id="KW-1133">Transmembrane helix</keyword>
<keyword evidence="1" id="KW-0472">Membrane</keyword>
<dbReference type="EMBL" id="ASPP01043330">
    <property type="protein sequence ID" value="ETN99655.1"/>
    <property type="molecule type" value="Genomic_DNA"/>
</dbReference>
<protein>
    <submittedName>
        <fullName evidence="2">Uncharacterized protein</fullName>
    </submittedName>
</protein>
<name>X6LE44_RETFI</name>
<keyword evidence="1" id="KW-0812">Transmembrane</keyword>
<proteinExistence type="predicted"/>
<sequence length="142" mass="16289">MAQTAPKLAKAIADADAPAQLVHVGLHNPTPQTLHCILAVFFHVSDDFSNQSRLVEEGIFKFLTSEWYKQPTTREDTVKLACGVFIKFFSNVRNSQAISEFEKEIQEFIDYNNEHRPALKQLCVAIQVSINFLFFFIILYYN</sequence>
<dbReference type="Proteomes" id="UP000023152">
    <property type="component" value="Unassembled WGS sequence"/>
</dbReference>
<dbReference type="AlphaFoldDB" id="X6LE44"/>
<comment type="caution">
    <text evidence="2">The sequence shown here is derived from an EMBL/GenBank/DDBJ whole genome shotgun (WGS) entry which is preliminary data.</text>
</comment>
<gene>
    <name evidence="2" type="ORF">RFI_37815</name>
</gene>
<evidence type="ECO:0000313" key="2">
    <source>
        <dbReference type="EMBL" id="ETN99655.1"/>
    </source>
</evidence>
<organism evidence="2 3">
    <name type="scientific">Reticulomyxa filosa</name>
    <dbReference type="NCBI Taxonomy" id="46433"/>
    <lineage>
        <taxon>Eukaryota</taxon>
        <taxon>Sar</taxon>
        <taxon>Rhizaria</taxon>
        <taxon>Retaria</taxon>
        <taxon>Foraminifera</taxon>
        <taxon>Monothalamids</taxon>
        <taxon>Reticulomyxidae</taxon>
        <taxon>Reticulomyxa</taxon>
    </lineage>
</organism>
<feature type="transmembrane region" description="Helical" evidence="1">
    <location>
        <begin position="122"/>
        <end position="141"/>
    </location>
</feature>
<keyword evidence="3" id="KW-1185">Reference proteome</keyword>
<evidence type="ECO:0000256" key="1">
    <source>
        <dbReference type="SAM" id="Phobius"/>
    </source>
</evidence>